<keyword evidence="12" id="KW-0496">Mitochondrion</keyword>
<comment type="function">
    <text evidence="1">Accessory subunit of the mitochondrial membrane respiratory chain NADH dehydrogenase (Complex I), that is believed to be not involved in catalysis. Complex I functions in the transfer of electrons from NADH to the respiratory chain. The immediate electron acceptor for the enzyme is believed to be ubiquinone.</text>
</comment>
<evidence type="ECO:0000256" key="5">
    <source>
        <dbReference type="ARBA" id="ARBA00018684"/>
    </source>
</evidence>
<dbReference type="GO" id="GO:0005743">
    <property type="term" value="C:mitochondrial inner membrane"/>
    <property type="evidence" value="ECO:0007669"/>
    <property type="project" value="UniProtKB-SubCell"/>
</dbReference>
<gene>
    <name evidence="18" type="ORF">BSL78_09210</name>
</gene>
<evidence type="ECO:0000259" key="17">
    <source>
        <dbReference type="Pfam" id="PF05347"/>
    </source>
</evidence>
<organism evidence="18 19">
    <name type="scientific">Stichopus japonicus</name>
    <name type="common">Sea cucumber</name>
    <dbReference type="NCBI Taxonomy" id="307972"/>
    <lineage>
        <taxon>Eukaryota</taxon>
        <taxon>Metazoa</taxon>
        <taxon>Echinodermata</taxon>
        <taxon>Eleutherozoa</taxon>
        <taxon>Echinozoa</taxon>
        <taxon>Holothuroidea</taxon>
        <taxon>Aspidochirotacea</taxon>
        <taxon>Aspidochirotida</taxon>
        <taxon>Stichopodidae</taxon>
        <taxon>Apostichopus</taxon>
    </lineage>
</organism>
<proteinExistence type="inferred from homology"/>
<dbReference type="GO" id="GO:0006120">
    <property type="term" value="P:mitochondrial electron transport, NADH to ubiquinone"/>
    <property type="evidence" value="ECO:0007669"/>
    <property type="project" value="InterPro"/>
</dbReference>
<evidence type="ECO:0000256" key="16">
    <source>
        <dbReference type="SAM" id="MobiDB-lite"/>
    </source>
</evidence>
<feature type="compositionally biased region" description="Basic and acidic residues" evidence="16">
    <location>
        <begin position="152"/>
        <end position="163"/>
    </location>
</feature>
<keyword evidence="6" id="KW-0813">Transport</keyword>
<dbReference type="InterPro" id="IPR008011">
    <property type="entry name" value="Complex1_LYR_dom"/>
</dbReference>
<keyword evidence="19" id="KW-1185">Reference proteome</keyword>
<feature type="domain" description="Complex 1 LYR protein" evidence="17">
    <location>
        <begin position="11"/>
        <end position="70"/>
    </location>
</feature>
<comment type="caution">
    <text evidence="18">The sequence shown here is derived from an EMBL/GenBank/DDBJ whole genome shotgun (WGS) entry which is preliminary data.</text>
</comment>
<evidence type="ECO:0000313" key="19">
    <source>
        <dbReference type="Proteomes" id="UP000230750"/>
    </source>
</evidence>
<protein>
    <recommendedName>
        <fullName evidence="5">NADH dehydrogenase [ubiquinone] 1 beta subcomplex subunit 9</fullName>
    </recommendedName>
    <alternativeName>
        <fullName evidence="14">Complex I-B22</fullName>
    </alternativeName>
    <alternativeName>
        <fullName evidence="15">NADH-ubiquinone oxidoreductase B22 subunit</fullName>
    </alternativeName>
</protein>
<evidence type="ECO:0000256" key="13">
    <source>
        <dbReference type="ARBA" id="ARBA00023136"/>
    </source>
</evidence>
<evidence type="ECO:0000256" key="1">
    <source>
        <dbReference type="ARBA" id="ARBA00002920"/>
    </source>
</evidence>
<comment type="similarity">
    <text evidence="3">Belongs to the complex I LYR family.</text>
</comment>
<dbReference type="PANTHER" id="PTHR12868">
    <property type="entry name" value="NADH-UBIQUINONE OXIDOREDUCTASE B22 SUBUNIT"/>
    <property type="match status" value="1"/>
</dbReference>
<reference evidence="18 19" key="1">
    <citation type="journal article" date="2017" name="PLoS Biol.">
        <title>The sea cucumber genome provides insights into morphological evolution and visceral regeneration.</title>
        <authorList>
            <person name="Zhang X."/>
            <person name="Sun L."/>
            <person name="Yuan J."/>
            <person name="Sun Y."/>
            <person name="Gao Y."/>
            <person name="Zhang L."/>
            <person name="Li S."/>
            <person name="Dai H."/>
            <person name="Hamel J.F."/>
            <person name="Liu C."/>
            <person name="Yu Y."/>
            <person name="Liu S."/>
            <person name="Lin W."/>
            <person name="Guo K."/>
            <person name="Jin S."/>
            <person name="Xu P."/>
            <person name="Storey K.B."/>
            <person name="Huan P."/>
            <person name="Zhang T."/>
            <person name="Zhou Y."/>
            <person name="Zhang J."/>
            <person name="Lin C."/>
            <person name="Li X."/>
            <person name="Xing L."/>
            <person name="Huo D."/>
            <person name="Sun M."/>
            <person name="Wang L."/>
            <person name="Mercier A."/>
            <person name="Li F."/>
            <person name="Yang H."/>
            <person name="Xiang J."/>
        </authorList>
    </citation>
    <scope>NUCLEOTIDE SEQUENCE [LARGE SCALE GENOMIC DNA]</scope>
    <source>
        <strain evidence="18">Shaxun</strain>
        <tissue evidence="18">Muscle</tissue>
    </source>
</reference>
<keyword evidence="8" id="KW-0679">Respiratory chain</keyword>
<comment type="subunit">
    <text evidence="4">Mammalian complex I is composed of 45 different subunits.</text>
</comment>
<dbReference type="CDD" id="cd20263">
    <property type="entry name" value="Complex1_LYR_NDUFB9_LYRM3"/>
    <property type="match status" value="1"/>
</dbReference>
<evidence type="ECO:0000256" key="3">
    <source>
        <dbReference type="ARBA" id="ARBA00009508"/>
    </source>
</evidence>
<dbReference type="STRING" id="307972.A0A2G8L0Z8"/>
<evidence type="ECO:0000256" key="14">
    <source>
        <dbReference type="ARBA" id="ARBA00030192"/>
    </source>
</evidence>
<dbReference type="OrthoDB" id="13598at2759"/>
<keyword evidence="11" id="KW-0007">Acetylation</keyword>
<keyword evidence="9" id="KW-0999">Mitochondrion inner membrane</keyword>
<evidence type="ECO:0000256" key="11">
    <source>
        <dbReference type="ARBA" id="ARBA00022990"/>
    </source>
</evidence>
<accession>A0A2G8L0Z8</accession>
<evidence type="ECO:0000313" key="18">
    <source>
        <dbReference type="EMBL" id="PIK53892.1"/>
    </source>
</evidence>
<dbReference type="AlphaFoldDB" id="A0A2G8L0Z8"/>
<dbReference type="Pfam" id="PF05347">
    <property type="entry name" value="Complex1_LYR"/>
    <property type="match status" value="1"/>
</dbReference>
<sequence length="163" mass="19526">MAASPLLTQQQRVLRLYKKAVRHLQCWYVDRVEFRYQAVLLRARFDEQKNEKDMKAAVRCLEAGEKEFWERQHPQPYIFIDSSGGTRYERNIPSPEWVLDNWHPAERARYPTYFARREKRLQDETARWKELVAEEEKLAIEGKIPPPPPRLGGEHDDQFYVPK</sequence>
<evidence type="ECO:0000256" key="6">
    <source>
        <dbReference type="ARBA" id="ARBA00022448"/>
    </source>
</evidence>
<feature type="region of interest" description="Disordered" evidence="16">
    <location>
        <begin position="139"/>
        <end position="163"/>
    </location>
</feature>
<name>A0A2G8L0Z8_STIJA</name>
<keyword evidence="7" id="KW-0597">Phosphoprotein</keyword>
<keyword evidence="10" id="KW-0249">Electron transport</keyword>
<evidence type="ECO:0000256" key="2">
    <source>
        <dbReference type="ARBA" id="ARBA00004443"/>
    </source>
</evidence>
<evidence type="ECO:0000256" key="4">
    <source>
        <dbReference type="ARBA" id="ARBA00011790"/>
    </source>
</evidence>
<evidence type="ECO:0000256" key="10">
    <source>
        <dbReference type="ARBA" id="ARBA00022982"/>
    </source>
</evidence>
<evidence type="ECO:0000256" key="7">
    <source>
        <dbReference type="ARBA" id="ARBA00022553"/>
    </source>
</evidence>
<evidence type="ECO:0000256" key="15">
    <source>
        <dbReference type="ARBA" id="ARBA00032528"/>
    </source>
</evidence>
<dbReference type="InterPro" id="IPR033034">
    <property type="entry name" value="NDUFB9"/>
</dbReference>
<keyword evidence="13" id="KW-0472">Membrane</keyword>
<dbReference type="Proteomes" id="UP000230750">
    <property type="component" value="Unassembled WGS sequence"/>
</dbReference>
<evidence type="ECO:0000256" key="8">
    <source>
        <dbReference type="ARBA" id="ARBA00022660"/>
    </source>
</evidence>
<dbReference type="PANTHER" id="PTHR12868:SF0">
    <property type="entry name" value="NADH DEHYDROGENASE [UBIQUINONE] 1 BETA SUBCOMPLEX SUBUNIT 9"/>
    <property type="match status" value="1"/>
</dbReference>
<comment type="subcellular location">
    <subcellularLocation>
        <location evidence="2">Mitochondrion inner membrane</location>
        <topology evidence="2">Peripheral membrane protein</topology>
        <orientation evidence="2">Matrix side</orientation>
    </subcellularLocation>
</comment>
<dbReference type="InterPro" id="IPR045292">
    <property type="entry name" value="Complex1_LYR_NDUFB9_LYRM3"/>
</dbReference>
<evidence type="ECO:0000256" key="9">
    <source>
        <dbReference type="ARBA" id="ARBA00022792"/>
    </source>
</evidence>
<dbReference type="EMBL" id="MRZV01000270">
    <property type="protein sequence ID" value="PIK53892.1"/>
    <property type="molecule type" value="Genomic_DNA"/>
</dbReference>
<evidence type="ECO:0000256" key="12">
    <source>
        <dbReference type="ARBA" id="ARBA00023128"/>
    </source>
</evidence>